<dbReference type="SUPFAM" id="SSF52402">
    <property type="entry name" value="Adenine nucleotide alpha hydrolases-like"/>
    <property type="match status" value="1"/>
</dbReference>
<dbReference type="CDD" id="cd00293">
    <property type="entry name" value="USP-like"/>
    <property type="match status" value="1"/>
</dbReference>
<proteinExistence type="predicted"/>
<evidence type="ECO:0000259" key="1">
    <source>
        <dbReference type="Pfam" id="PF00582"/>
    </source>
</evidence>
<dbReference type="Gene3D" id="3.40.50.620">
    <property type="entry name" value="HUPs"/>
    <property type="match status" value="1"/>
</dbReference>
<dbReference type="AlphaFoldDB" id="A0AA91IBG1"/>
<dbReference type="InterPro" id="IPR014729">
    <property type="entry name" value="Rossmann-like_a/b/a_fold"/>
</dbReference>
<sequence length="99" mass="10419">MYSRILVPLDGSPTSLAGLDEAIRLARIEGSTLRLLHVVDELKYAWSFDSLAGCGSDLIPLMQEAGEQILRSAPVPVLLVHALRAGAVAPAASRVAAKA</sequence>
<comment type="caution">
    <text evidence="2">The sequence shown here is derived from an EMBL/GenBank/DDBJ whole genome shotgun (WGS) entry which is preliminary data.</text>
</comment>
<feature type="domain" description="UspA" evidence="1">
    <location>
        <begin position="1"/>
        <end position="48"/>
    </location>
</feature>
<evidence type="ECO:0000313" key="3">
    <source>
        <dbReference type="Proteomes" id="UP000077852"/>
    </source>
</evidence>
<dbReference type="InterPro" id="IPR006016">
    <property type="entry name" value="UspA"/>
</dbReference>
<dbReference type="RefSeq" id="WP_081267722.1">
    <property type="nucleotide sequence ID" value="NZ_LVHG01000037.1"/>
</dbReference>
<protein>
    <recommendedName>
        <fullName evidence="1">UspA domain-containing protein</fullName>
    </recommendedName>
</protein>
<dbReference type="Pfam" id="PF00582">
    <property type="entry name" value="Usp"/>
    <property type="match status" value="1"/>
</dbReference>
<name>A0AA91IBG1_VARPD</name>
<reference evidence="2 3" key="1">
    <citation type="submission" date="2016-03" db="EMBL/GenBank/DDBJ databases">
        <title>Genome sequence of Variovorax paradoxus KB5.</title>
        <authorList>
            <person name="Jeong H."/>
            <person name="Hong C.E."/>
            <person name="Jo S.H."/>
            <person name="Park J.M."/>
        </authorList>
    </citation>
    <scope>NUCLEOTIDE SEQUENCE [LARGE SCALE GENOMIC DNA]</scope>
    <source>
        <strain evidence="2 3">KB5</strain>
    </source>
</reference>
<dbReference type="Proteomes" id="UP000077852">
    <property type="component" value="Unassembled WGS sequence"/>
</dbReference>
<accession>A0AA91IBG1</accession>
<gene>
    <name evidence="2" type="ORF">A3K87_14545</name>
</gene>
<dbReference type="EMBL" id="LVHG01000037">
    <property type="protein sequence ID" value="OAK64595.1"/>
    <property type="molecule type" value="Genomic_DNA"/>
</dbReference>
<organism evidence="2 3">
    <name type="scientific">Variovorax paradoxus</name>
    <dbReference type="NCBI Taxonomy" id="34073"/>
    <lineage>
        <taxon>Bacteria</taxon>
        <taxon>Pseudomonadati</taxon>
        <taxon>Pseudomonadota</taxon>
        <taxon>Betaproteobacteria</taxon>
        <taxon>Burkholderiales</taxon>
        <taxon>Comamonadaceae</taxon>
        <taxon>Variovorax</taxon>
    </lineage>
</organism>
<evidence type="ECO:0000313" key="2">
    <source>
        <dbReference type="EMBL" id="OAK64595.1"/>
    </source>
</evidence>